<comment type="similarity">
    <text evidence="8">Belongs to the TRAP transporter small permease family.</text>
</comment>
<keyword evidence="6 9" id="KW-1133">Transmembrane helix</keyword>
<evidence type="ECO:0000256" key="2">
    <source>
        <dbReference type="ARBA" id="ARBA00022448"/>
    </source>
</evidence>
<keyword evidence="2" id="KW-0813">Transport</keyword>
<dbReference type="PANTHER" id="PTHR35011:SF10">
    <property type="entry name" value="TRAP TRANSPORTER SMALL PERMEASE PROTEIN"/>
    <property type="match status" value="1"/>
</dbReference>
<dbReference type="PANTHER" id="PTHR35011">
    <property type="entry name" value="2,3-DIKETO-L-GULONATE TRAP TRANSPORTER SMALL PERMEASE PROTEIN YIAM"/>
    <property type="match status" value="1"/>
</dbReference>
<evidence type="ECO:0000256" key="1">
    <source>
        <dbReference type="ARBA" id="ARBA00004429"/>
    </source>
</evidence>
<comment type="caution">
    <text evidence="11">The sequence shown here is derived from an EMBL/GenBank/DDBJ whole genome shotgun (WGS) entry which is preliminary data.</text>
</comment>
<reference evidence="12" key="1">
    <citation type="journal article" date="2019" name="Int. J. Syst. Evol. Microbiol.">
        <title>The Global Catalogue of Microorganisms (GCM) 10K type strain sequencing project: providing services to taxonomists for standard genome sequencing and annotation.</title>
        <authorList>
            <consortium name="The Broad Institute Genomics Platform"/>
            <consortium name="The Broad Institute Genome Sequencing Center for Infectious Disease"/>
            <person name="Wu L."/>
            <person name="Ma J."/>
        </authorList>
    </citation>
    <scope>NUCLEOTIDE SEQUENCE [LARGE SCALE GENOMIC DNA]</scope>
    <source>
        <strain evidence="12">CCUG 56754</strain>
    </source>
</reference>
<keyword evidence="4" id="KW-0997">Cell inner membrane</keyword>
<evidence type="ECO:0000256" key="6">
    <source>
        <dbReference type="ARBA" id="ARBA00022989"/>
    </source>
</evidence>
<keyword evidence="7 9" id="KW-0472">Membrane</keyword>
<keyword evidence="12" id="KW-1185">Reference proteome</keyword>
<feature type="domain" description="Tripartite ATP-independent periplasmic transporters DctQ component" evidence="10">
    <location>
        <begin position="29"/>
        <end position="153"/>
    </location>
</feature>
<keyword evidence="5 9" id="KW-0812">Transmembrane</keyword>
<feature type="transmembrane region" description="Helical" evidence="9">
    <location>
        <begin position="12"/>
        <end position="34"/>
    </location>
</feature>
<dbReference type="Proteomes" id="UP001597040">
    <property type="component" value="Unassembled WGS sequence"/>
</dbReference>
<feature type="transmembrane region" description="Helical" evidence="9">
    <location>
        <begin position="54"/>
        <end position="71"/>
    </location>
</feature>
<evidence type="ECO:0000259" key="10">
    <source>
        <dbReference type="Pfam" id="PF04290"/>
    </source>
</evidence>
<feature type="transmembrane region" description="Helical" evidence="9">
    <location>
        <begin position="134"/>
        <end position="159"/>
    </location>
</feature>
<dbReference type="RefSeq" id="WP_390363482.1">
    <property type="nucleotide sequence ID" value="NZ_JBHTKJ010000047.1"/>
</dbReference>
<organism evidence="11 12">
    <name type="scientific">Virgibacillus byunsanensis</name>
    <dbReference type="NCBI Taxonomy" id="570945"/>
    <lineage>
        <taxon>Bacteria</taxon>
        <taxon>Bacillati</taxon>
        <taxon>Bacillota</taxon>
        <taxon>Bacilli</taxon>
        <taxon>Bacillales</taxon>
        <taxon>Bacillaceae</taxon>
        <taxon>Virgibacillus</taxon>
    </lineage>
</organism>
<dbReference type="EMBL" id="JBHTKJ010000047">
    <property type="protein sequence ID" value="MFD1039826.1"/>
    <property type="molecule type" value="Genomic_DNA"/>
</dbReference>
<evidence type="ECO:0000256" key="4">
    <source>
        <dbReference type="ARBA" id="ARBA00022519"/>
    </source>
</evidence>
<gene>
    <name evidence="11" type="ORF">ACFQ3N_15680</name>
</gene>
<sequence>MKGVLSVYKYFDYIKIIGVWISGISLIGMMLFIVYDVFLRNIVENSINGGFEIVQNYFMPIVVFPSLAYVYSSGVLPKMDMLIERFKNKTKMFIIIGMVLIEIFVLILMTQFSLEYALNGLEREIAFPAAGTLYPLYPIFFFVPIAFGLIIVENIFILIRNLIEKQPSFLFKGEDKK</sequence>
<name>A0ABW3LN66_9BACI</name>
<evidence type="ECO:0000313" key="11">
    <source>
        <dbReference type="EMBL" id="MFD1039826.1"/>
    </source>
</evidence>
<evidence type="ECO:0000256" key="5">
    <source>
        <dbReference type="ARBA" id="ARBA00022692"/>
    </source>
</evidence>
<evidence type="ECO:0000256" key="8">
    <source>
        <dbReference type="ARBA" id="ARBA00038436"/>
    </source>
</evidence>
<keyword evidence="3" id="KW-1003">Cell membrane</keyword>
<evidence type="ECO:0000256" key="3">
    <source>
        <dbReference type="ARBA" id="ARBA00022475"/>
    </source>
</evidence>
<feature type="transmembrane region" description="Helical" evidence="9">
    <location>
        <begin position="92"/>
        <end position="114"/>
    </location>
</feature>
<evidence type="ECO:0000313" key="12">
    <source>
        <dbReference type="Proteomes" id="UP001597040"/>
    </source>
</evidence>
<evidence type="ECO:0000256" key="9">
    <source>
        <dbReference type="SAM" id="Phobius"/>
    </source>
</evidence>
<dbReference type="Pfam" id="PF04290">
    <property type="entry name" value="DctQ"/>
    <property type="match status" value="1"/>
</dbReference>
<protein>
    <submittedName>
        <fullName evidence="11">TRAP transporter small permease</fullName>
    </submittedName>
</protein>
<proteinExistence type="inferred from homology"/>
<comment type="subcellular location">
    <subcellularLocation>
        <location evidence="1">Cell inner membrane</location>
        <topology evidence="1">Multi-pass membrane protein</topology>
    </subcellularLocation>
</comment>
<dbReference type="InterPro" id="IPR055348">
    <property type="entry name" value="DctQ"/>
</dbReference>
<evidence type="ECO:0000256" key="7">
    <source>
        <dbReference type="ARBA" id="ARBA00023136"/>
    </source>
</evidence>
<accession>A0ABW3LN66</accession>
<dbReference type="InterPro" id="IPR007387">
    <property type="entry name" value="TRAP_DctQ"/>
</dbReference>